<evidence type="ECO:0000313" key="3">
    <source>
        <dbReference type="Proteomes" id="UP000299211"/>
    </source>
</evidence>
<dbReference type="EMBL" id="BJHY01000001">
    <property type="protein sequence ID" value="GDY71118.1"/>
    <property type="molecule type" value="Genomic_DNA"/>
</dbReference>
<evidence type="ECO:0000313" key="2">
    <source>
        <dbReference type="EMBL" id="GDY71118.1"/>
    </source>
</evidence>
<reference evidence="1 4" key="2">
    <citation type="submission" date="2019-04" db="EMBL/GenBank/DDBJ databases">
        <title>Draft genome sequences of Streptomyces avermitilis NBRC 14893.</title>
        <authorList>
            <person name="Komaki H."/>
            <person name="Tamura T."/>
            <person name="Hosoyama A."/>
        </authorList>
    </citation>
    <scope>NUCLEOTIDE SEQUENCE [LARGE SCALE GENOMIC DNA]</scope>
    <source>
        <strain evidence="1 4">NBRC 14893</strain>
    </source>
</reference>
<dbReference type="Proteomes" id="UP000299211">
    <property type="component" value="Unassembled WGS sequence"/>
</dbReference>
<sequence length="46" mass="4899">MDADVSKATVYRHVGLLADGGLWPWRANNGCAVPLNAAIAYIATVR</sequence>
<protein>
    <submittedName>
        <fullName evidence="1">Uncharacterized protein</fullName>
    </submittedName>
</protein>
<gene>
    <name evidence="1" type="ORF">SAV14893_079000</name>
    <name evidence="2" type="ORF">SAV31267_006030</name>
</gene>
<dbReference type="RefSeq" id="WP_306292917.1">
    <property type="nucleotide sequence ID" value="NZ_BAABTN010000024.1"/>
</dbReference>
<organism evidence="1 4">
    <name type="scientific">Streptomyces avermitilis</name>
    <dbReference type="NCBI Taxonomy" id="33903"/>
    <lineage>
        <taxon>Bacteria</taxon>
        <taxon>Bacillati</taxon>
        <taxon>Actinomycetota</taxon>
        <taxon>Actinomycetes</taxon>
        <taxon>Kitasatosporales</taxon>
        <taxon>Streptomycetaceae</taxon>
        <taxon>Streptomyces</taxon>
    </lineage>
</organism>
<evidence type="ECO:0000313" key="1">
    <source>
        <dbReference type="EMBL" id="GDY68507.1"/>
    </source>
</evidence>
<dbReference type="AlphaFoldDB" id="A0A4D4MAM5"/>
<name>A0A4D4MAM5_STRAX</name>
<dbReference type="Proteomes" id="UP000302139">
    <property type="component" value="Unassembled WGS sequence"/>
</dbReference>
<comment type="caution">
    <text evidence="1">The sequence shown here is derived from an EMBL/GenBank/DDBJ whole genome shotgun (WGS) entry which is preliminary data.</text>
</comment>
<evidence type="ECO:0000313" key="4">
    <source>
        <dbReference type="Proteomes" id="UP000302139"/>
    </source>
</evidence>
<reference evidence="2 3" key="1">
    <citation type="submission" date="2019-04" db="EMBL/GenBank/DDBJ databases">
        <title>Draft genome sequences of Streptomyces avermitilis ATCC 31267.</title>
        <authorList>
            <person name="Komaki H."/>
            <person name="Tamura T."/>
            <person name="Hosoyama A."/>
        </authorList>
    </citation>
    <scope>NUCLEOTIDE SEQUENCE [LARGE SCALE GENOMIC DNA]</scope>
    <source>
        <strain evidence="2 3">ATCC 31267</strain>
    </source>
</reference>
<dbReference type="EMBL" id="BJHX01000001">
    <property type="protein sequence ID" value="GDY68507.1"/>
    <property type="molecule type" value="Genomic_DNA"/>
</dbReference>
<accession>A0A4D4MAM5</accession>
<proteinExistence type="predicted"/>